<dbReference type="InterPro" id="IPR000873">
    <property type="entry name" value="AMP-dep_synth/lig_dom"/>
</dbReference>
<dbReference type="SUPFAM" id="SSF56801">
    <property type="entry name" value="Acetyl-CoA synthetase-like"/>
    <property type="match status" value="1"/>
</dbReference>
<dbReference type="Gene3D" id="2.30.38.10">
    <property type="entry name" value="Luciferase, Domain 3"/>
    <property type="match status" value="1"/>
</dbReference>
<evidence type="ECO:0000256" key="3">
    <source>
        <dbReference type="ARBA" id="ARBA00022553"/>
    </source>
</evidence>
<accession>A0ABN3MM76</accession>
<name>A0ABN3MM76_9ACTN</name>
<evidence type="ECO:0000256" key="2">
    <source>
        <dbReference type="ARBA" id="ARBA00022450"/>
    </source>
</evidence>
<dbReference type="Gene3D" id="1.10.1200.10">
    <property type="entry name" value="ACP-like"/>
    <property type="match status" value="2"/>
</dbReference>
<evidence type="ECO:0000256" key="4">
    <source>
        <dbReference type="SAM" id="MobiDB-lite"/>
    </source>
</evidence>
<dbReference type="Gene3D" id="3.30.559.10">
    <property type="entry name" value="Chloramphenicol acetyltransferase-like domain"/>
    <property type="match status" value="1"/>
</dbReference>
<keyword evidence="7" id="KW-1185">Reference proteome</keyword>
<dbReference type="Gene3D" id="3.40.50.980">
    <property type="match status" value="2"/>
</dbReference>
<feature type="domain" description="Carrier" evidence="5">
    <location>
        <begin position="1055"/>
        <end position="1130"/>
    </location>
</feature>
<dbReference type="InterPro" id="IPR023213">
    <property type="entry name" value="CAT-like_dom_sf"/>
</dbReference>
<evidence type="ECO:0000259" key="5">
    <source>
        <dbReference type="PROSITE" id="PS50075"/>
    </source>
</evidence>
<dbReference type="SUPFAM" id="SSF52777">
    <property type="entry name" value="CoA-dependent acyltransferases"/>
    <property type="match status" value="2"/>
</dbReference>
<dbReference type="NCBIfam" id="TIGR01733">
    <property type="entry name" value="AA-adenyl-dom"/>
    <property type="match status" value="1"/>
</dbReference>
<dbReference type="Gene3D" id="3.30.559.30">
    <property type="entry name" value="Nonribosomal peptide synthetase, condensation domain"/>
    <property type="match status" value="1"/>
</dbReference>
<protein>
    <recommendedName>
        <fullName evidence="5">Carrier domain-containing protein</fullName>
    </recommendedName>
</protein>
<dbReference type="EMBL" id="BAAATL010000034">
    <property type="protein sequence ID" value="GAA2504518.1"/>
    <property type="molecule type" value="Genomic_DNA"/>
</dbReference>
<dbReference type="Pfam" id="PF00550">
    <property type="entry name" value="PP-binding"/>
    <property type="match status" value="2"/>
</dbReference>
<proteinExistence type="predicted"/>
<dbReference type="PROSITE" id="PS50075">
    <property type="entry name" value="CARRIER"/>
    <property type="match status" value="2"/>
</dbReference>
<sequence length="1155" mass="122663">MAHLLEELALSVLPGEADTAALTELSFVRLGGDSLRAMHLVSLAEERLGVAVPLGRLLADEPLRAVLAKAEAGAGAAPASRPRPEARGPLAEPARAEGQLSHAQQGMWLTERAVGGSPYNLVFVAFAEGPLRRELLAGAVAAVGRRHENLRTRFVDVDGRVDRQVDDEFTVPLGELAYDAERDGGFESFVRAAATREGRVVFDLADAPPLRFLHASAGDGRHALVLIAHHLLLDGWSVGLLLRELFDAYDHPDRPLTPAPRFQCLLDHQEGLSGSGVWDRQGAFWEGHLADVPAVLELPSDLQRPALQDPSGTRTPFDLGTETSAGITARARECGVTPFALLLGAYALALGRHTGARRLLIGVPLAGRTTPELRELVAVTGNLVPVRIDLDDDRGIGDYLRTVQRSLALSLEHGSLPVDALVTRLGMGGSTSRHPLVQFCFGMHDQLVPRRLATRELAVRIEELHGGGSQFDATLFVSGSDPSFAGSLEYATGALLPAETEAFLADFAEAVVRLARDPAREILEDVRALSAPQRARLDRLNRTEQPCPALTVEEFFLAQVERRPSATAVREGEQTLTYAELAEAAARQAARLHAVGVRPGDTVVIAVERSVAEIVAVLGALWAGACYLGMDPALPASRVDQMFERIKPAAVVARAGAELGRLGEIGLPQVEPWPAGADGHAAGPTGEGDPGRVAYLAFTSGSTGTPKGVRVPHRAVARLVHEAAYLRLGPGERMLRLAPLGFDASTLEIWGPLLSGAAIEILPAGLPAPAEIGGFLRRRGVTVCWLTSGLFRLVADFAPDGFTGVRHVLTGGDVVPARQVAALLERHPHLVVTNGYGPTENTTFSTVHTVGRAEDVEDPLPIGVPVPRSRAHILDERGRLLPPGAAGELYVAGDGLALDYAGDPDGTAERFGHFSADVPERLYRTGDLVRLDARDRLRFLGRVDDQVKIRGFRIEPGEIAAALREHPGVRDAAVVVGDDGGVSKQLLAVCVPLDTGAAPSTAELGAFLEERLPAYMVPGLWAIVDEIPVTANGKTDRARLAGLGRPAAAAPAAPAEQDGRRPEMARFLCQVLERDEVGDDDNFFDVGGNSTRAVRLVGLLRRELGAEVGLRDFLRAPTLSGLLRTLARNSDPATGPTTGTATGPTTGPTPGTAAV</sequence>
<dbReference type="Proteomes" id="UP001501721">
    <property type="component" value="Unassembled WGS sequence"/>
</dbReference>
<feature type="region of interest" description="Disordered" evidence="4">
    <location>
        <begin position="1127"/>
        <end position="1155"/>
    </location>
</feature>
<dbReference type="SMART" id="SM00823">
    <property type="entry name" value="PKS_PP"/>
    <property type="match status" value="1"/>
</dbReference>
<dbReference type="InterPro" id="IPR001242">
    <property type="entry name" value="Condensation_dom"/>
</dbReference>
<dbReference type="RefSeq" id="WP_346076116.1">
    <property type="nucleotide sequence ID" value="NZ_BAAATL010000034.1"/>
</dbReference>
<keyword evidence="3" id="KW-0597">Phosphoprotein</keyword>
<dbReference type="InterPro" id="IPR025110">
    <property type="entry name" value="AMP-bd_C"/>
</dbReference>
<dbReference type="InterPro" id="IPR010071">
    <property type="entry name" value="AA_adenyl_dom"/>
</dbReference>
<dbReference type="InterPro" id="IPR045851">
    <property type="entry name" value="AMP-bd_C_sf"/>
</dbReference>
<dbReference type="PANTHER" id="PTHR45527:SF1">
    <property type="entry name" value="FATTY ACID SYNTHASE"/>
    <property type="match status" value="1"/>
</dbReference>
<feature type="compositionally biased region" description="Low complexity" evidence="4">
    <location>
        <begin position="1132"/>
        <end position="1155"/>
    </location>
</feature>
<dbReference type="InterPro" id="IPR006162">
    <property type="entry name" value="Ppantetheine_attach_site"/>
</dbReference>
<dbReference type="Gene3D" id="3.30.300.30">
    <property type="match status" value="1"/>
</dbReference>
<dbReference type="PROSITE" id="PS00455">
    <property type="entry name" value="AMP_BINDING"/>
    <property type="match status" value="1"/>
</dbReference>
<dbReference type="InterPro" id="IPR036736">
    <property type="entry name" value="ACP-like_sf"/>
</dbReference>
<evidence type="ECO:0000313" key="7">
    <source>
        <dbReference type="Proteomes" id="UP001501721"/>
    </source>
</evidence>
<organism evidence="6 7">
    <name type="scientific">Streptomyces graminearus</name>
    <dbReference type="NCBI Taxonomy" id="284030"/>
    <lineage>
        <taxon>Bacteria</taxon>
        <taxon>Bacillati</taxon>
        <taxon>Actinomycetota</taxon>
        <taxon>Actinomycetes</taxon>
        <taxon>Kitasatosporales</taxon>
        <taxon>Streptomycetaceae</taxon>
        <taxon>Streptomyces</taxon>
    </lineage>
</organism>
<dbReference type="Pfam" id="PF13193">
    <property type="entry name" value="AMP-binding_C"/>
    <property type="match status" value="1"/>
</dbReference>
<dbReference type="InterPro" id="IPR009081">
    <property type="entry name" value="PP-bd_ACP"/>
</dbReference>
<feature type="domain" description="Carrier" evidence="5">
    <location>
        <begin position="1"/>
        <end position="74"/>
    </location>
</feature>
<comment type="cofactor">
    <cofactor evidence="1">
        <name>pantetheine 4'-phosphate</name>
        <dbReference type="ChEBI" id="CHEBI:47942"/>
    </cofactor>
</comment>
<evidence type="ECO:0000313" key="6">
    <source>
        <dbReference type="EMBL" id="GAA2504518.1"/>
    </source>
</evidence>
<dbReference type="PROSITE" id="PS00012">
    <property type="entry name" value="PHOSPHOPANTETHEINE"/>
    <property type="match status" value="2"/>
</dbReference>
<dbReference type="PANTHER" id="PTHR45527">
    <property type="entry name" value="NONRIBOSOMAL PEPTIDE SYNTHETASE"/>
    <property type="match status" value="1"/>
</dbReference>
<dbReference type="CDD" id="cd12117">
    <property type="entry name" value="A_NRPS_Srf_like"/>
    <property type="match status" value="1"/>
</dbReference>
<reference evidence="6 7" key="1">
    <citation type="journal article" date="2019" name="Int. J. Syst. Evol. Microbiol.">
        <title>The Global Catalogue of Microorganisms (GCM) 10K type strain sequencing project: providing services to taxonomists for standard genome sequencing and annotation.</title>
        <authorList>
            <consortium name="The Broad Institute Genomics Platform"/>
            <consortium name="The Broad Institute Genome Sequencing Center for Infectious Disease"/>
            <person name="Wu L."/>
            <person name="Ma J."/>
        </authorList>
    </citation>
    <scope>NUCLEOTIDE SEQUENCE [LARGE SCALE GENOMIC DNA]</scope>
    <source>
        <strain evidence="6 7">JCM 6923</strain>
    </source>
</reference>
<keyword evidence="2" id="KW-0596">Phosphopantetheine</keyword>
<dbReference type="InterPro" id="IPR020845">
    <property type="entry name" value="AMP-binding_CS"/>
</dbReference>
<evidence type="ECO:0000256" key="1">
    <source>
        <dbReference type="ARBA" id="ARBA00001957"/>
    </source>
</evidence>
<comment type="caution">
    <text evidence="6">The sequence shown here is derived from an EMBL/GenBank/DDBJ whole genome shotgun (WGS) entry which is preliminary data.</text>
</comment>
<feature type="region of interest" description="Disordered" evidence="4">
    <location>
        <begin position="74"/>
        <end position="97"/>
    </location>
</feature>
<gene>
    <name evidence="6" type="ORF">GCM10010422_63550</name>
</gene>
<dbReference type="SUPFAM" id="SSF47336">
    <property type="entry name" value="ACP-like"/>
    <property type="match status" value="2"/>
</dbReference>
<dbReference type="Pfam" id="PF00668">
    <property type="entry name" value="Condensation"/>
    <property type="match status" value="1"/>
</dbReference>
<dbReference type="Pfam" id="PF00501">
    <property type="entry name" value="AMP-binding"/>
    <property type="match status" value="1"/>
</dbReference>
<dbReference type="InterPro" id="IPR020806">
    <property type="entry name" value="PKS_PP-bd"/>
</dbReference>